<reference evidence="2 3" key="1">
    <citation type="submission" date="2024-09" db="EMBL/GenBank/DDBJ databases">
        <authorList>
            <person name="Lee S.D."/>
        </authorList>
    </citation>
    <scope>NUCLEOTIDE SEQUENCE [LARGE SCALE GENOMIC DNA]</scope>
    <source>
        <strain evidence="2 3">N1-5</strain>
    </source>
</reference>
<evidence type="ECO:0000313" key="2">
    <source>
        <dbReference type="EMBL" id="MFC1400673.1"/>
    </source>
</evidence>
<comment type="caution">
    <text evidence="2">The sequence shown here is derived from an EMBL/GenBank/DDBJ whole genome shotgun (WGS) entry which is preliminary data.</text>
</comment>
<dbReference type="EMBL" id="JBHEZZ010000002">
    <property type="protein sequence ID" value="MFC1400673.1"/>
    <property type="molecule type" value="Genomic_DNA"/>
</dbReference>
<dbReference type="Proteomes" id="UP001592528">
    <property type="component" value="Unassembled WGS sequence"/>
</dbReference>
<protein>
    <submittedName>
        <fullName evidence="2">DUF5707 domain-containing protein</fullName>
    </submittedName>
</protein>
<sequence>MRKRIAGILLSGTTALAALAAPGAAYADTASAPVIDSVKATSVVLGITNTRTVTYTVTVSDDSGIKSLKLMGLPAVEEQEGLAYSKSYLKSYGGSATCTASSATTSVCTYAETYSAYNYKADQYVYNGLAGNWDAELLVTAADGGTTWDTTGTVFTVKRNAEITLAKSTATPKKSSYFTLSGKLTRADLDNSAYKAYSGRTLTLQFEAKGGTTWSAAGTATTSSTGAYSYKVKASSSGSYRVVWAGNGVTGAVTSAAAAITVK</sequence>
<proteinExistence type="predicted"/>
<dbReference type="InterPro" id="IPR043761">
    <property type="entry name" value="DUF5707"/>
</dbReference>
<gene>
    <name evidence="2" type="ORF">ACEZDJ_05170</name>
</gene>
<keyword evidence="3" id="KW-1185">Reference proteome</keyword>
<evidence type="ECO:0000313" key="3">
    <source>
        <dbReference type="Proteomes" id="UP001592528"/>
    </source>
</evidence>
<evidence type="ECO:0000256" key="1">
    <source>
        <dbReference type="SAM" id="SignalP"/>
    </source>
</evidence>
<organism evidence="2 3">
    <name type="scientific">Streptacidiphilus cavernicola</name>
    <dbReference type="NCBI Taxonomy" id="3342716"/>
    <lineage>
        <taxon>Bacteria</taxon>
        <taxon>Bacillati</taxon>
        <taxon>Actinomycetota</taxon>
        <taxon>Actinomycetes</taxon>
        <taxon>Kitasatosporales</taxon>
        <taxon>Streptomycetaceae</taxon>
        <taxon>Streptacidiphilus</taxon>
    </lineage>
</organism>
<dbReference type="RefSeq" id="WP_051725242.1">
    <property type="nucleotide sequence ID" value="NZ_JBHEZZ010000002.1"/>
</dbReference>
<name>A0ABV6UGU2_9ACTN</name>
<accession>A0ABV6UGU2</accession>
<dbReference type="Pfam" id="PF18968">
    <property type="entry name" value="DUF5707"/>
    <property type="match status" value="1"/>
</dbReference>
<feature type="signal peptide" evidence="1">
    <location>
        <begin position="1"/>
        <end position="20"/>
    </location>
</feature>
<keyword evidence="1" id="KW-0732">Signal</keyword>
<feature type="chain" id="PRO_5046123267" evidence="1">
    <location>
        <begin position="21"/>
        <end position="263"/>
    </location>
</feature>